<protein>
    <recommendedName>
        <fullName evidence="5">3-deoxy-manno-octulosonate cytidylyltransferase</fullName>
        <ecNumber evidence="5">2.7.7.38</ecNumber>
    </recommendedName>
    <alternativeName>
        <fullName evidence="5">CMP-2-keto-3-deoxyoctulosonic acid synthase</fullName>
        <shortName evidence="5">CKS</shortName>
        <shortName evidence="5">CMP-KDO synthase</shortName>
    </alternativeName>
</protein>
<dbReference type="UniPathway" id="UPA00358">
    <property type="reaction ID" value="UER00476"/>
</dbReference>
<dbReference type="NCBIfam" id="NF003950">
    <property type="entry name" value="PRK05450.1-3"/>
    <property type="match status" value="1"/>
</dbReference>
<proteinExistence type="inferred from homology"/>
<dbReference type="GO" id="GO:0005829">
    <property type="term" value="C:cytosol"/>
    <property type="evidence" value="ECO:0007669"/>
    <property type="project" value="TreeGrafter"/>
</dbReference>
<evidence type="ECO:0000256" key="3">
    <source>
        <dbReference type="ARBA" id="ARBA00022695"/>
    </source>
</evidence>
<keyword evidence="5" id="KW-0963">Cytoplasm</keyword>
<evidence type="ECO:0000313" key="7">
    <source>
        <dbReference type="Proteomes" id="UP000285478"/>
    </source>
</evidence>
<comment type="pathway">
    <text evidence="5">Nucleotide-sugar biosynthesis; CMP-3-deoxy-D-manno-octulosonate biosynthesis; CMP-3-deoxy-D-manno-octulosonate from 3-deoxy-D-manno-octulosonate and CTP: step 1/1.</text>
</comment>
<sequence>MSFTVIIPARFESSRLPGKPLMEINGRPMIAWTWMQAKKSGAERVVIATECEQVQAVCEGFGAEVCLTSDQHQSGTERIAEVVAQLGLSENEIIVNVQGDEPMLPPALIHQVAAGLESHPHTLMATLCEPIEDVETVFDPHAVKVIRDCQNFALNFTRAPMPWSRDTFGAESKTLPANWAYKRHIGLYAYRAGFVKRYVEWPECDLEQVEKLEQLRVLWHGERILVLDAECDAGVGVDTEADLVRVRAKMASAVFEA</sequence>
<dbReference type="InterPro" id="IPR003329">
    <property type="entry name" value="Cytidylyl_trans"/>
</dbReference>
<dbReference type="NCBIfam" id="NF009905">
    <property type="entry name" value="PRK13368.1"/>
    <property type="match status" value="1"/>
</dbReference>
<dbReference type="Gene3D" id="3.90.550.10">
    <property type="entry name" value="Spore Coat Polysaccharide Biosynthesis Protein SpsA, Chain A"/>
    <property type="match status" value="1"/>
</dbReference>
<dbReference type="NCBIfam" id="NF003952">
    <property type="entry name" value="PRK05450.1-5"/>
    <property type="match status" value="1"/>
</dbReference>
<dbReference type="PANTHER" id="PTHR42866:SF2">
    <property type="entry name" value="3-DEOXY-MANNO-OCTULOSONATE CYTIDYLYLTRANSFERASE, MITOCHONDRIAL"/>
    <property type="match status" value="1"/>
</dbReference>
<evidence type="ECO:0000256" key="4">
    <source>
        <dbReference type="ARBA" id="ARBA00022985"/>
    </source>
</evidence>
<dbReference type="InterPro" id="IPR004528">
    <property type="entry name" value="KdsB"/>
</dbReference>
<evidence type="ECO:0000313" key="6">
    <source>
        <dbReference type="EMBL" id="QAB15150.1"/>
    </source>
</evidence>
<dbReference type="NCBIfam" id="TIGR00466">
    <property type="entry name" value="kdsB"/>
    <property type="match status" value="1"/>
</dbReference>
<keyword evidence="2 5" id="KW-0808">Transferase</keyword>
<dbReference type="HAMAP" id="MF_00057">
    <property type="entry name" value="KdsB"/>
    <property type="match status" value="1"/>
</dbReference>
<dbReference type="GO" id="GO:0009103">
    <property type="term" value="P:lipopolysaccharide biosynthetic process"/>
    <property type="evidence" value="ECO:0007669"/>
    <property type="project" value="UniProtKB-UniRule"/>
</dbReference>
<keyword evidence="3 5" id="KW-0548">Nucleotidyltransferase</keyword>
<keyword evidence="7" id="KW-1185">Reference proteome</keyword>
<comment type="catalytic activity">
    <reaction evidence="5">
        <text>3-deoxy-alpha-D-manno-oct-2-ulosonate + CTP = CMP-3-deoxy-beta-D-manno-octulosonate + diphosphate</text>
        <dbReference type="Rhea" id="RHEA:23448"/>
        <dbReference type="ChEBI" id="CHEBI:33019"/>
        <dbReference type="ChEBI" id="CHEBI:37563"/>
        <dbReference type="ChEBI" id="CHEBI:85986"/>
        <dbReference type="ChEBI" id="CHEBI:85987"/>
        <dbReference type="EC" id="2.7.7.38"/>
    </reaction>
</comment>
<evidence type="ECO:0000256" key="5">
    <source>
        <dbReference type="HAMAP-Rule" id="MF_00057"/>
    </source>
</evidence>
<dbReference type="KEGG" id="htr:EPV75_05430"/>
<dbReference type="GO" id="GO:0008690">
    <property type="term" value="F:3-deoxy-manno-octulosonate cytidylyltransferase activity"/>
    <property type="evidence" value="ECO:0007669"/>
    <property type="project" value="UniProtKB-UniRule"/>
</dbReference>
<keyword evidence="4 5" id="KW-0448">Lipopolysaccharide biosynthesis</keyword>
<dbReference type="GO" id="GO:0016020">
    <property type="term" value="C:membrane"/>
    <property type="evidence" value="ECO:0007669"/>
    <property type="project" value="UniProtKB-SubCell"/>
</dbReference>
<comment type="function">
    <text evidence="5">Activates KDO (a required 8-carbon sugar) for incorporation into bacterial lipopolysaccharide in Gram-negative bacteria.</text>
</comment>
<comment type="subcellular location">
    <subcellularLocation>
        <location evidence="5">Cytoplasm</location>
    </subcellularLocation>
    <subcellularLocation>
        <location evidence="1">Membrane</location>
    </subcellularLocation>
</comment>
<dbReference type="FunFam" id="3.90.550.10:FF:000011">
    <property type="entry name" value="3-deoxy-manno-octulosonate cytidylyltransferase"/>
    <property type="match status" value="1"/>
</dbReference>
<dbReference type="Pfam" id="PF02348">
    <property type="entry name" value="CTP_transf_3"/>
    <property type="match status" value="1"/>
</dbReference>
<reference evidence="6 7" key="1">
    <citation type="journal article" date="2018" name="Environ. Microbiol.">
        <title>Genomes of ubiquitous marine and hypersaline Hydrogenovibrio, Thiomicrorhabdus and Thiomicrospira spp. encode a diversity of mechanisms to sustain chemolithoautotrophy in heterogeneous environments.</title>
        <authorList>
            <person name="Scott K.M."/>
            <person name="Williams J."/>
            <person name="Porter C.M.B."/>
            <person name="Russel S."/>
            <person name="Harmer T.L."/>
            <person name="Paul J.H."/>
            <person name="Antonen K.M."/>
            <person name="Bridges M.K."/>
            <person name="Camper G.J."/>
            <person name="Campla C.K."/>
            <person name="Casella L.G."/>
            <person name="Chase E."/>
            <person name="Conrad J.W."/>
            <person name="Cruz M.C."/>
            <person name="Dunlap D.S."/>
            <person name="Duran L."/>
            <person name="Fahsbender E.M."/>
            <person name="Goldsmith D.B."/>
            <person name="Keeley R.F."/>
            <person name="Kondoff M.R."/>
            <person name="Kussy B.I."/>
            <person name="Lane M.K."/>
            <person name="Lawler S."/>
            <person name="Leigh B.A."/>
            <person name="Lewis C."/>
            <person name="Lostal L.M."/>
            <person name="Marking D."/>
            <person name="Mancera P.A."/>
            <person name="McClenthan E.C."/>
            <person name="McIntyre E.A."/>
            <person name="Mine J.A."/>
            <person name="Modi S."/>
            <person name="Moore B.D."/>
            <person name="Morgan W.A."/>
            <person name="Nelson K.M."/>
            <person name="Nguyen K.N."/>
            <person name="Ogburn N."/>
            <person name="Parrino D.G."/>
            <person name="Pedapudi A.D."/>
            <person name="Pelham R.P."/>
            <person name="Preece A.M."/>
            <person name="Rampersad E.A."/>
            <person name="Richardson J.C."/>
            <person name="Rodgers C.M."/>
            <person name="Schaffer B.L."/>
            <person name="Sheridan N.E."/>
            <person name="Solone M.R."/>
            <person name="Staley Z.R."/>
            <person name="Tabuchi M."/>
            <person name="Waide R.J."/>
            <person name="Wanjugi P.W."/>
            <person name="Young S."/>
            <person name="Clum A."/>
            <person name="Daum C."/>
            <person name="Huntemann M."/>
            <person name="Ivanova N."/>
            <person name="Kyrpides N."/>
            <person name="Mikhailova N."/>
            <person name="Palaniappan K."/>
            <person name="Pillay M."/>
            <person name="Reddy T.B.K."/>
            <person name="Shapiro N."/>
            <person name="Stamatis D."/>
            <person name="Varghese N."/>
            <person name="Woyke T."/>
            <person name="Boden R."/>
            <person name="Freyermuth S.K."/>
            <person name="Kerfeld C.A."/>
        </authorList>
    </citation>
    <scope>NUCLEOTIDE SEQUENCE [LARGE SCALE GENOMIC DNA]</scope>
    <source>
        <strain evidence="6 7">JR-2</strain>
    </source>
</reference>
<dbReference type="AlphaFoldDB" id="A0A410H2W7"/>
<dbReference type="PANTHER" id="PTHR42866">
    <property type="entry name" value="3-DEOXY-MANNO-OCTULOSONATE CYTIDYLYLTRANSFERASE"/>
    <property type="match status" value="1"/>
</dbReference>
<accession>A0A410H2W7</accession>
<comment type="similarity">
    <text evidence="5">Belongs to the KdsB family.</text>
</comment>
<name>A0A410H2W7_9GAMM</name>
<dbReference type="RefSeq" id="WP_128384722.1">
    <property type="nucleotide sequence ID" value="NZ_CP035033.1"/>
</dbReference>
<gene>
    <name evidence="5" type="primary">kdsB</name>
    <name evidence="6" type="ORF">EPV75_05430</name>
</gene>
<dbReference type="EMBL" id="CP035033">
    <property type="protein sequence ID" value="QAB15150.1"/>
    <property type="molecule type" value="Genomic_DNA"/>
</dbReference>
<dbReference type="SUPFAM" id="SSF53448">
    <property type="entry name" value="Nucleotide-diphospho-sugar transferases"/>
    <property type="match status" value="1"/>
</dbReference>
<evidence type="ECO:0000256" key="2">
    <source>
        <dbReference type="ARBA" id="ARBA00022679"/>
    </source>
</evidence>
<evidence type="ECO:0000256" key="1">
    <source>
        <dbReference type="ARBA" id="ARBA00004370"/>
    </source>
</evidence>
<dbReference type="Proteomes" id="UP000285478">
    <property type="component" value="Chromosome"/>
</dbReference>
<dbReference type="CDD" id="cd02517">
    <property type="entry name" value="CMP-KDO-Synthetase"/>
    <property type="match status" value="1"/>
</dbReference>
<dbReference type="GO" id="GO:0033468">
    <property type="term" value="P:CMP-keto-3-deoxy-D-manno-octulosonic acid biosynthetic process"/>
    <property type="evidence" value="ECO:0007669"/>
    <property type="project" value="UniProtKB-UniRule"/>
</dbReference>
<organism evidence="6 7">
    <name type="scientific">Hydrogenovibrio thermophilus</name>
    <dbReference type="NCBI Taxonomy" id="265883"/>
    <lineage>
        <taxon>Bacteria</taxon>
        <taxon>Pseudomonadati</taxon>
        <taxon>Pseudomonadota</taxon>
        <taxon>Gammaproteobacteria</taxon>
        <taxon>Thiotrichales</taxon>
        <taxon>Piscirickettsiaceae</taxon>
        <taxon>Hydrogenovibrio</taxon>
    </lineage>
</organism>
<dbReference type="InterPro" id="IPR029044">
    <property type="entry name" value="Nucleotide-diphossugar_trans"/>
</dbReference>
<dbReference type="EC" id="2.7.7.38" evidence="5"/>